<dbReference type="Gene3D" id="3.40.190.10">
    <property type="entry name" value="Periplasmic binding protein-like II"/>
    <property type="match status" value="1"/>
</dbReference>
<evidence type="ECO:0000313" key="1">
    <source>
        <dbReference type="EMBL" id="MBC8531349.1"/>
    </source>
</evidence>
<dbReference type="InterPro" id="IPR006059">
    <property type="entry name" value="SBP"/>
</dbReference>
<sequence length="470" mass="52235">MLTAMLSGCGEKKILDAKNPVSIEIWHYYNGPQKTAFDELVTEFNDTVGLDEGIVVEAFSQGNNVNELIEKVIDAANQKVGSGDIPDVFAAYADTAYQVDQLGLVAELDSYLTEEELAQYVPAYIEEGRFDAEGHLKIFPTAKSSEVFMLNKTDWDRFAEATGAKLEDLETMEGLVRTAEAYYEWTDGLTEEPNDGKAFFGRDAMANYFIIGCRQLGTEIFEVNQGKVKLNVDDDIMRKLWDNFYVPYINGYFGAYGRFRSDDAKTGDLIALVGSTSGAAYFPDKVTVDDSESYDIEPWVMAPPHFEGGELYAVQQGAGMVVTKSDEKKEYAATVFLKWFTEAQRNIDFSVGSGYLPVKTEANDMAMIEPALKQSEESSTTKNLEATFPVAIEMTKTHTFYTNKAFEGGTAARNVLENSMMDQANADRAEIVSLMQSGVSRKDAVARFDTDDHFNAWLTSFKNDLNAAIE</sequence>
<evidence type="ECO:0000313" key="2">
    <source>
        <dbReference type="Proteomes" id="UP000623172"/>
    </source>
</evidence>
<organism evidence="1 2">
    <name type="scientific">Gehongia tenuis</name>
    <dbReference type="NCBI Taxonomy" id="2763655"/>
    <lineage>
        <taxon>Bacteria</taxon>
        <taxon>Bacillati</taxon>
        <taxon>Bacillota</taxon>
        <taxon>Clostridia</taxon>
        <taxon>Christensenellales</taxon>
        <taxon>Christensenellaceae</taxon>
        <taxon>Gehongia</taxon>
    </lineage>
</organism>
<keyword evidence="2" id="KW-1185">Reference proteome</keyword>
<comment type="caution">
    <text evidence="1">The sequence shown here is derived from an EMBL/GenBank/DDBJ whole genome shotgun (WGS) entry which is preliminary data.</text>
</comment>
<dbReference type="SUPFAM" id="SSF53850">
    <property type="entry name" value="Periplasmic binding protein-like II"/>
    <property type="match status" value="1"/>
</dbReference>
<reference evidence="1" key="1">
    <citation type="submission" date="2020-08" db="EMBL/GenBank/DDBJ databases">
        <title>Genome public.</title>
        <authorList>
            <person name="Liu C."/>
            <person name="Sun Q."/>
        </authorList>
    </citation>
    <scope>NUCLEOTIDE SEQUENCE</scope>
    <source>
        <strain evidence="1">NSJ-53</strain>
    </source>
</reference>
<proteinExistence type="predicted"/>
<dbReference type="Proteomes" id="UP000623172">
    <property type="component" value="Unassembled WGS sequence"/>
</dbReference>
<dbReference type="EMBL" id="JACRSR010000001">
    <property type="protein sequence ID" value="MBC8531349.1"/>
    <property type="molecule type" value="Genomic_DNA"/>
</dbReference>
<name>A0A926HP66_9FIRM</name>
<gene>
    <name evidence="1" type="ORF">H8696_05745</name>
</gene>
<dbReference type="Pfam" id="PF13416">
    <property type="entry name" value="SBP_bac_8"/>
    <property type="match status" value="1"/>
</dbReference>
<dbReference type="AlphaFoldDB" id="A0A926HP66"/>
<accession>A0A926HP66</accession>
<protein>
    <submittedName>
        <fullName evidence="1">Extracellular solute-binding protein</fullName>
    </submittedName>
</protein>